<proteinExistence type="predicted"/>
<keyword evidence="4" id="KW-1185">Reference proteome</keyword>
<dbReference type="AlphaFoldDB" id="A0A067T464"/>
<dbReference type="InterPro" id="IPR036047">
    <property type="entry name" value="F-box-like_dom_sf"/>
</dbReference>
<protein>
    <recommendedName>
        <fullName evidence="2">F-box domain-containing protein</fullName>
    </recommendedName>
</protein>
<sequence>MEEPNYSTTSALPGEIWAECFAHLKMADHKSLAQTCHFFHDICLSFIFKSITYRSELKCESNSFPSQLEQLYLQIEWFNQIVLNPQHAPLVRKCTLVYSFHLGPSVQPHRAENAKMANKDFLGTLLKALPLFINLKEFHVDFLNVMDTVILAALAAHPSIKLVSFPRVIFGDHYLNPRLKLQKLHIGDTRDVKDLKDGNVSEKLLDLFSGPHLELVEVVSRTYSHKLFRALAKQGASHNLLYLSFELKPQDIGVLYAFLVTCPNLQYIHWDTNVPLGTVLPLPQSTIPHLQAYQGGPAAAGAWIPGRPVWKAVVHGSWDKSTVVEMHVDKRSRETRHAGSANGLSDRDDEYRVTTYIRGGVTVSGNHRGRHQRTKSNTPP</sequence>
<gene>
    <name evidence="3" type="ORF">GALMADRAFT_251653</name>
</gene>
<dbReference type="Pfam" id="PF00646">
    <property type="entry name" value="F-box"/>
    <property type="match status" value="1"/>
</dbReference>
<evidence type="ECO:0000313" key="4">
    <source>
        <dbReference type="Proteomes" id="UP000027222"/>
    </source>
</evidence>
<feature type="domain" description="F-box" evidence="2">
    <location>
        <begin position="11"/>
        <end position="49"/>
    </location>
</feature>
<dbReference type="EMBL" id="KL142385">
    <property type="protein sequence ID" value="KDR73823.1"/>
    <property type="molecule type" value="Genomic_DNA"/>
</dbReference>
<name>A0A067T464_GALM3</name>
<reference evidence="4" key="1">
    <citation type="journal article" date="2014" name="Proc. Natl. Acad. Sci. U.S.A.">
        <title>Extensive sampling of basidiomycete genomes demonstrates inadequacy of the white-rot/brown-rot paradigm for wood decay fungi.</title>
        <authorList>
            <person name="Riley R."/>
            <person name="Salamov A.A."/>
            <person name="Brown D.W."/>
            <person name="Nagy L.G."/>
            <person name="Floudas D."/>
            <person name="Held B.W."/>
            <person name="Levasseur A."/>
            <person name="Lombard V."/>
            <person name="Morin E."/>
            <person name="Otillar R."/>
            <person name="Lindquist E.A."/>
            <person name="Sun H."/>
            <person name="LaButti K.M."/>
            <person name="Schmutz J."/>
            <person name="Jabbour D."/>
            <person name="Luo H."/>
            <person name="Baker S.E."/>
            <person name="Pisabarro A.G."/>
            <person name="Walton J.D."/>
            <person name="Blanchette R.A."/>
            <person name="Henrissat B."/>
            <person name="Martin F."/>
            <person name="Cullen D."/>
            <person name="Hibbett D.S."/>
            <person name="Grigoriev I.V."/>
        </authorList>
    </citation>
    <scope>NUCLEOTIDE SEQUENCE [LARGE SCALE GENOMIC DNA]</scope>
    <source>
        <strain evidence="4">CBS 339.88</strain>
    </source>
</reference>
<organism evidence="3 4">
    <name type="scientific">Galerina marginata (strain CBS 339.88)</name>
    <dbReference type="NCBI Taxonomy" id="685588"/>
    <lineage>
        <taxon>Eukaryota</taxon>
        <taxon>Fungi</taxon>
        <taxon>Dikarya</taxon>
        <taxon>Basidiomycota</taxon>
        <taxon>Agaricomycotina</taxon>
        <taxon>Agaricomycetes</taxon>
        <taxon>Agaricomycetidae</taxon>
        <taxon>Agaricales</taxon>
        <taxon>Agaricineae</taxon>
        <taxon>Strophariaceae</taxon>
        <taxon>Galerina</taxon>
    </lineage>
</organism>
<dbReference type="HOGENOM" id="CLU_727712_0_0_1"/>
<dbReference type="SUPFAM" id="SSF81383">
    <property type="entry name" value="F-box domain"/>
    <property type="match status" value="1"/>
</dbReference>
<accession>A0A067T464</accession>
<evidence type="ECO:0000259" key="2">
    <source>
        <dbReference type="Pfam" id="PF00646"/>
    </source>
</evidence>
<dbReference type="Proteomes" id="UP000027222">
    <property type="component" value="Unassembled WGS sequence"/>
</dbReference>
<dbReference type="InterPro" id="IPR001810">
    <property type="entry name" value="F-box_dom"/>
</dbReference>
<evidence type="ECO:0000256" key="1">
    <source>
        <dbReference type="SAM" id="MobiDB-lite"/>
    </source>
</evidence>
<evidence type="ECO:0000313" key="3">
    <source>
        <dbReference type="EMBL" id="KDR73823.1"/>
    </source>
</evidence>
<feature type="region of interest" description="Disordered" evidence="1">
    <location>
        <begin position="359"/>
        <end position="380"/>
    </location>
</feature>